<dbReference type="AlphaFoldDB" id="A0A0A9E2E6"/>
<dbReference type="EMBL" id="GBRH01205825">
    <property type="protein sequence ID" value="JAD92070.1"/>
    <property type="molecule type" value="Transcribed_RNA"/>
</dbReference>
<protein>
    <submittedName>
        <fullName evidence="1">Uncharacterized protein</fullName>
    </submittedName>
</protein>
<reference evidence="1" key="1">
    <citation type="submission" date="2014-09" db="EMBL/GenBank/DDBJ databases">
        <authorList>
            <person name="Magalhaes I.L.F."/>
            <person name="Oliveira U."/>
            <person name="Santos F.R."/>
            <person name="Vidigal T.H.D.A."/>
            <person name="Brescovit A.D."/>
            <person name="Santos A.J."/>
        </authorList>
    </citation>
    <scope>NUCLEOTIDE SEQUENCE</scope>
    <source>
        <tissue evidence="1">Shoot tissue taken approximately 20 cm above the soil surface</tissue>
    </source>
</reference>
<accession>A0A0A9E2E6</accession>
<evidence type="ECO:0000313" key="1">
    <source>
        <dbReference type="EMBL" id="JAD92070.1"/>
    </source>
</evidence>
<reference evidence="1" key="2">
    <citation type="journal article" date="2015" name="Data Brief">
        <title>Shoot transcriptome of the giant reed, Arundo donax.</title>
        <authorList>
            <person name="Barrero R.A."/>
            <person name="Guerrero F.D."/>
            <person name="Moolhuijzen P."/>
            <person name="Goolsby J.A."/>
            <person name="Tidwell J."/>
            <person name="Bellgard S.E."/>
            <person name="Bellgard M.I."/>
        </authorList>
    </citation>
    <scope>NUCLEOTIDE SEQUENCE</scope>
    <source>
        <tissue evidence="1">Shoot tissue taken approximately 20 cm above the soil surface</tissue>
    </source>
</reference>
<sequence>MLSVLRNQWVPLAFCISFKVSCNKIVDSIEQ</sequence>
<name>A0A0A9E2E6_ARUDO</name>
<organism evidence="1">
    <name type="scientific">Arundo donax</name>
    <name type="common">Giant reed</name>
    <name type="synonym">Donax arundinaceus</name>
    <dbReference type="NCBI Taxonomy" id="35708"/>
    <lineage>
        <taxon>Eukaryota</taxon>
        <taxon>Viridiplantae</taxon>
        <taxon>Streptophyta</taxon>
        <taxon>Embryophyta</taxon>
        <taxon>Tracheophyta</taxon>
        <taxon>Spermatophyta</taxon>
        <taxon>Magnoliopsida</taxon>
        <taxon>Liliopsida</taxon>
        <taxon>Poales</taxon>
        <taxon>Poaceae</taxon>
        <taxon>PACMAD clade</taxon>
        <taxon>Arundinoideae</taxon>
        <taxon>Arundineae</taxon>
        <taxon>Arundo</taxon>
    </lineage>
</organism>
<proteinExistence type="predicted"/>